<name>A0ABD2NK60_9CUCU</name>
<proteinExistence type="predicted"/>
<dbReference type="EMBL" id="JABFTP020000124">
    <property type="protein sequence ID" value="KAL3279060.1"/>
    <property type="molecule type" value="Genomic_DNA"/>
</dbReference>
<reference evidence="1 2" key="1">
    <citation type="journal article" date="2021" name="BMC Biol.">
        <title>Horizontally acquired antibacterial genes associated with adaptive radiation of ladybird beetles.</title>
        <authorList>
            <person name="Li H.S."/>
            <person name="Tang X.F."/>
            <person name="Huang Y.H."/>
            <person name="Xu Z.Y."/>
            <person name="Chen M.L."/>
            <person name="Du X.Y."/>
            <person name="Qiu B.Y."/>
            <person name="Chen P.T."/>
            <person name="Zhang W."/>
            <person name="Slipinski A."/>
            <person name="Escalona H.E."/>
            <person name="Waterhouse R.M."/>
            <person name="Zwick A."/>
            <person name="Pang H."/>
        </authorList>
    </citation>
    <scope>NUCLEOTIDE SEQUENCE [LARGE SCALE GENOMIC DNA]</scope>
    <source>
        <strain evidence="1">SYSU2018</strain>
    </source>
</reference>
<comment type="caution">
    <text evidence="1">The sequence shown here is derived from an EMBL/GenBank/DDBJ whole genome shotgun (WGS) entry which is preliminary data.</text>
</comment>
<dbReference type="AlphaFoldDB" id="A0ABD2NK60"/>
<sequence length="213" mass="24461">MVGNKTNTGDKLKPVPKIKYIHVYRLQLETKIEDVFDYVRAGEINTISENSYEPKVLDVGFPDHKGQMVRVSVSSGKERSIVSDKHRPLTQGGDRLKKKRNAFRIRQAKIKANDNHILSSRNFAYSSWNLVNSFRNNSDNFQNSELDTDAFLNYLDSVLEAVAASVSNELMEDPINIMEQLTEEKLYFSFREVRSIIVRDVIRSLKSSRSKDV</sequence>
<keyword evidence="2" id="KW-1185">Reference proteome</keyword>
<accession>A0ABD2NK60</accession>
<organism evidence="1 2">
    <name type="scientific">Cryptolaemus montrouzieri</name>
    <dbReference type="NCBI Taxonomy" id="559131"/>
    <lineage>
        <taxon>Eukaryota</taxon>
        <taxon>Metazoa</taxon>
        <taxon>Ecdysozoa</taxon>
        <taxon>Arthropoda</taxon>
        <taxon>Hexapoda</taxon>
        <taxon>Insecta</taxon>
        <taxon>Pterygota</taxon>
        <taxon>Neoptera</taxon>
        <taxon>Endopterygota</taxon>
        <taxon>Coleoptera</taxon>
        <taxon>Polyphaga</taxon>
        <taxon>Cucujiformia</taxon>
        <taxon>Coccinelloidea</taxon>
        <taxon>Coccinellidae</taxon>
        <taxon>Scymninae</taxon>
        <taxon>Scymnini</taxon>
        <taxon>Cryptolaemus</taxon>
    </lineage>
</organism>
<gene>
    <name evidence="1" type="ORF">HHI36_016575</name>
</gene>
<dbReference type="Proteomes" id="UP001516400">
    <property type="component" value="Unassembled WGS sequence"/>
</dbReference>
<evidence type="ECO:0000313" key="1">
    <source>
        <dbReference type="EMBL" id="KAL3279060.1"/>
    </source>
</evidence>
<protein>
    <submittedName>
        <fullName evidence="1">Uncharacterized protein</fullName>
    </submittedName>
</protein>
<evidence type="ECO:0000313" key="2">
    <source>
        <dbReference type="Proteomes" id="UP001516400"/>
    </source>
</evidence>